<organism evidence="1 2">
    <name type="scientific">Gossypium arboreum</name>
    <name type="common">Tree cotton</name>
    <name type="synonym">Gossypium nanking</name>
    <dbReference type="NCBI Taxonomy" id="29729"/>
    <lineage>
        <taxon>Eukaryota</taxon>
        <taxon>Viridiplantae</taxon>
        <taxon>Streptophyta</taxon>
        <taxon>Embryophyta</taxon>
        <taxon>Tracheophyta</taxon>
        <taxon>Spermatophyta</taxon>
        <taxon>Magnoliopsida</taxon>
        <taxon>eudicotyledons</taxon>
        <taxon>Gunneridae</taxon>
        <taxon>Pentapetalae</taxon>
        <taxon>rosids</taxon>
        <taxon>malvids</taxon>
        <taxon>Malvales</taxon>
        <taxon>Malvaceae</taxon>
        <taxon>Malvoideae</taxon>
        <taxon>Gossypium</taxon>
    </lineage>
</organism>
<accession>A0A0B0PNS7</accession>
<reference evidence="2" key="1">
    <citation type="submission" date="2014-09" db="EMBL/GenBank/DDBJ databases">
        <authorList>
            <person name="Mudge J."/>
            <person name="Ramaraj T."/>
            <person name="Lindquist I.E."/>
            <person name="Bharti A.K."/>
            <person name="Sundararajan A."/>
            <person name="Cameron C.T."/>
            <person name="Woodward J.E."/>
            <person name="May G.D."/>
            <person name="Brubaker C."/>
            <person name="Broadhvest J."/>
            <person name="Wilkins T.A."/>
        </authorList>
    </citation>
    <scope>NUCLEOTIDE SEQUENCE</scope>
    <source>
        <strain evidence="2">cv. AKA8401</strain>
    </source>
</reference>
<proteinExistence type="predicted"/>
<evidence type="ECO:0000313" key="2">
    <source>
        <dbReference type="Proteomes" id="UP000032142"/>
    </source>
</evidence>
<protein>
    <submittedName>
        <fullName evidence="1">Uncharacterized protein</fullName>
    </submittedName>
</protein>
<dbReference type="EMBL" id="KN443587">
    <property type="protein sequence ID" value="KHG28103.1"/>
    <property type="molecule type" value="Genomic_DNA"/>
</dbReference>
<gene>
    <name evidence="1" type="ORF">F383_34853</name>
</gene>
<keyword evidence="2" id="KW-1185">Reference proteome</keyword>
<sequence>MEIRSVTFSLLPTTSGR</sequence>
<dbReference type="AlphaFoldDB" id="A0A0B0PNS7"/>
<dbReference type="Proteomes" id="UP000032142">
    <property type="component" value="Unassembled WGS sequence"/>
</dbReference>
<name>A0A0B0PNS7_GOSAR</name>
<evidence type="ECO:0000313" key="1">
    <source>
        <dbReference type="EMBL" id="KHG28103.1"/>
    </source>
</evidence>